<dbReference type="KEGG" id="nfu:107377267"/>
<gene>
    <name evidence="4" type="ORF">G4P62_004020</name>
</gene>
<dbReference type="PRINTS" id="PR00421">
    <property type="entry name" value="THIOREDOXIN"/>
</dbReference>
<reference evidence="4" key="1">
    <citation type="submission" date="2020-03" db="EMBL/GenBank/DDBJ databases">
        <title>Intra-Species Differences in Population Size shape Life History and Genome Evolution.</title>
        <authorList>
            <person name="Willemsen D."/>
            <person name="Cui R."/>
            <person name="Valenzano D.R."/>
        </authorList>
    </citation>
    <scope>NUCLEOTIDE SEQUENCE</scope>
    <source>
        <strain evidence="4">GRZ</strain>
        <tissue evidence="4">Whole</tissue>
    </source>
</reference>
<dbReference type="PROSITE" id="PS00194">
    <property type="entry name" value="THIOREDOXIN_1"/>
    <property type="match status" value="1"/>
</dbReference>
<dbReference type="InterPro" id="IPR017937">
    <property type="entry name" value="Thioredoxin_CS"/>
</dbReference>
<evidence type="ECO:0000256" key="1">
    <source>
        <dbReference type="ARBA" id="ARBA00023157"/>
    </source>
</evidence>
<dbReference type="InterPro" id="IPR013766">
    <property type="entry name" value="Thioredoxin_domain"/>
</dbReference>
<evidence type="ECO:0000256" key="2">
    <source>
        <dbReference type="ARBA" id="ARBA00023284"/>
    </source>
</evidence>
<dbReference type="Gene3D" id="3.40.30.10">
    <property type="entry name" value="Glutaredoxin"/>
    <property type="match status" value="1"/>
</dbReference>
<organism evidence="4 5">
    <name type="scientific">Nothobranchius furzeri</name>
    <name type="common">Turquoise killifish</name>
    <dbReference type="NCBI Taxonomy" id="105023"/>
    <lineage>
        <taxon>Eukaryota</taxon>
        <taxon>Metazoa</taxon>
        <taxon>Chordata</taxon>
        <taxon>Craniata</taxon>
        <taxon>Vertebrata</taxon>
        <taxon>Euteleostomi</taxon>
        <taxon>Actinopterygii</taxon>
        <taxon>Neopterygii</taxon>
        <taxon>Teleostei</taxon>
        <taxon>Neoteleostei</taxon>
        <taxon>Acanthomorphata</taxon>
        <taxon>Ovalentaria</taxon>
        <taxon>Atherinomorphae</taxon>
        <taxon>Cyprinodontiformes</taxon>
        <taxon>Nothobranchiidae</taxon>
        <taxon>Nothobranchius</taxon>
    </lineage>
</organism>
<dbReference type="PROSITE" id="PS51352">
    <property type="entry name" value="THIOREDOXIN_2"/>
    <property type="match status" value="1"/>
</dbReference>
<evidence type="ECO:0000313" key="4">
    <source>
        <dbReference type="EMBL" id="KAF7230185.1"/>
    </source>
</evidence>
<feature type="domain" description="Thioredoxin" evidence="3">
    <location>
        <begin position="24"/>
        <end position="126"/>
    </location>
</feature>
<dbReference type="FunFam" id="3.40.30.10:FF:000245">
    <property type="entry name" value="Thioredoxin"/>
    <property type="match status" value="1"/>
</dbReference>
<dbReference type="SUPFAM" id="SSF52833">
    <property type="entry name" value="Thioredoxin-like"/>
    <property type="match status" value="1"/>
</dbReference>
<dbReference type="CDD" id="cd02947">
    <property type="entry name" value="TRX_family"/>
    <property type="match status" value="1"/>
</dbReference>
<keyword evidence="1" id="KW-1015">Disulfide bond</keyword>
<comment type="caution">
    <text evidence="4">The sequence shown here is derived from an EMBL/GenBank/DDBJ whole genome shotgun (WGS) entry which is preliminary data.</text>
</comment>
<dbReference type="PANTHER" id="PTHR46115">
    <property type="entry name" value="THIOREDOXIN-LIKE PROTEIN 1"/>
    <property type="match status" value="1"/>
</dbReference>
<dbReference type="Pfam" id="PF00085">
    <property type="entry name" value="Thioredoxin"/>
    <property type="match status" value="1"/>
</dbReference>
<proteinExistence type="predicted"/>
<protein>
    <submittedName>
        <fullName evidence="4">Thioredoxin-like</fullName>
    </submittedName>
</protein>
<evidence type="ECO:0000313" key="5">
    <source>
        <dbReference type="Proteomes" id="UP000822369"/>
    </source>
</evidence>
<dbReference type="OrthoDB" id="2121326at2759"/>
<dbReference type="OMA" id="DFHALWC"/>
<evidence type="ECO:0000259" key="3">
    <source>
        <dbReference type="PROSITE" id="PS51352"/>
    </source>
</evidence>
<dbReference type="AlphaFoldDB" id="A0A9D3C3K6"/>
<accession>A0A9D3C3K6</accession>
<dbReference type="InterPro" id="IPR036249">
    <property type="entry name" value="Thioredoxin-like_sf"/>
</dbReference>
<dbReference type="EMBL" id="JAAVVJ010000001">
    <property type="protein sequence ID" value="KAF7230185.1"/>
    <property type="molecule type" value="Genomic_DNA"/>
</dbReference>
<dbReference type="Proteomes" id="UP000822369">
    <property type="component" value="Chromosome 1"/>
</dbReference>
<name>A0A9D3C3K6_NOTFU</name>
<keyword evidence="2" id="KW-0676">Redox-active center</keyword>
<sequence>MDGWTMFEVKNVVADVHKAVIMVQQIKDKAEFDTLLSKAGNKLVVVDFTATWCGPCVYIAPLFEKLANENADVIFVKVDVDAARDVSGACGVRCMPTFQFYKNGEKVHEFSGADEKELEDKVKELK</sequence>